<gene>
    <name evidence="4" type="ORF">ACFPOF_10225</name>
</gene>
<dbReference type="RefSeq" id="WP_378132146.1">
    <property type="nucleotide sequence ID" value="NZ_JBHSMI010000020.1"/>
</dbReference>
<dbReference type="Proteomes" id="UP001596113">
    <property type="component" value="Unassembled WGS sequence"/>
</dbReference>
<name>A0ABW0HPF8_9BACL</name>
<evidence type="ECO:0008006" key="6">
    <source>
        <dbReference type="Google" id="ProtNLM"/>
    </source>
</evidence>
<evidence type="ECO:0000256" key="2">
    <source>
        <dbReference type="SAM" id="MobiDB-lite"/>
    </source>
</evidence>
<dbReference type="Gene3D" id="3.40.190.10">
    <property type="entry name" value="Periplasmic binding protein-like II"/>
    <property type="match status" value="2"/>
</dbReference>
<reference evidence="5" key="1">
    <citation type="journal article" date="2019" name="Int. J. Syst. Evol. Microbiol.">
        <title>The Global Catalogue of Microorganisms (GCM) 10K type strain sequencing project: providing services to taxonomists for standard genome sequencing and annotation.</title>
        <authorList>
            <consortium name="The Broad Institute Genomics Platform"/>
            <consortium name="The Broad Institute Genome Sequencing Center for Infectious Disease"/>
            <person name="Wu L."/>
            <person name="Ma J."/>
        </authorList>
    </citation>
    <scope>NUCLEOTIDE SEQUENCE [LARGE SCALE GENOMIC DNA]</scope>
    <source>
        <strain evidence="5">CGMCC 1.18575</strain>
    </source>
</reference>
<protein>
    <recommendedName>
        <fullName evidence="6">Extracellular solute-binding protein</fullName>
    </recommendedName>
</protein>
<evidence type="ECO:0000313" key="5">
    <source>
        <dbReference type="Proteomes" id="UP001596113"/>
    </source>
</evidence>
<feature type="signal peptide" evidence="3">
    <location>
        <begin position="1"/>
        <end position="21"/>
    </location>
</feature>
<feature type="chain" id="PRO_5047500688" description="Extracellular solute-binding protein" evidence="3">
    <location>
        <begin position="22"/>
        <end position="563"/>
    </location>
</feature>
<comment type="caution">
    <text evidence="4">The sequence shown here is derived from an EMBL/GenBank/DDBJ whole genome shotgun (WGS) entry which is preliminary data.</text>
</comment>
<dbReference type="EMBL" id="JBHSMI010000020">
    <property type="protein sequence ID" value="MFC5403104.1"/>
    <property type="molecule type" value="Genomic_DNA"/>
</dbReference>
<sequence>MRNRALSAIVVSMFVFALVMAGCSKGNEKGNASDSGSVQPSSPSSSASSSSGNPDSTADQKLDLTMVMTDSGLTYPEGVDPSNNEFINIVKDYANVNLKLTVNKNSETSTKQQLLLASNKLPDILHTSVVDPVNEAASKGAFIDLKKFYDNSPEIQKWITPEMMDMASYNGHYYRLPMAAGKDLPQGGGNYVRMDLLDKFNGGKFPDTVEGYVEVLRKIKAANPDAIPLSAWADPQSGKIFQYGQGFFQWYGARPNEFRVQDGQVLSTFVLPEYRAAVELYRQLYKEGILDKDFATNDWTAWFSHLDKDTLLVNDTADQLLPLAAYHKASKGTATDTSFRSRIAFAPPLASYPSVVKDPKYTYFPKQSPIIWHGMFISSSSKHPERAWKVLEGFASDQLNEALFWGKEGSEYVVKDGKRIPDAKKLQDPNRYWSVQLSIVRGFLAGQESKEAQQVQVLGQEDFDLSKGSLKYAADMAEEAGVNLFAVFPYTTLDEVKLKLTESDIFLSGATVEAITGKISMDQFDKKVEEYKKKYGFIAEAYTKYMNEHKAQLEKWGVKSVNW</sequence>
<dbReference type="InterPro" id="IPR050490">
    <property type="entry name" value="Bact_solute-bd_prot1"/>
</dbReference>
<evidence type="ECO:0000256" key="1">
    <source>
        <dbReference type="ARBA" id="ARBA00022729"/>
    </source>
</evidence>
<keyword evidence="5" id="KW-1185">Reference proteome</keyword>
<feature type="region of interest" description="Disordered" evidence="2">
    <location>
        <begin position="28"/>
        <end position="59"/>
    </location>
</feature>
<evidence type="ECO:0000313" key="4">
    <source>
        <dbReference type="EMBL" id="MFC5403104.1"/>
    </source>
</evidence>
<dbReference type="PROSITE" id="PS51257">
    <property type="entry name" value="PROKAR_LIPOPROTEIN"/>
    <property type="match status" value="1"/>
</dbReference>
<dbReference type="PANTHER" id="PTHR43649:SF33">
    <property type="entry name" value="POLYGALACTURONAN_RHAMNOGALACTURONAN-BINDING PROTEIN YTCQ"/>
    <property type="match status" value="1"/>
</dbReference>
<accession>A0ABW0HPF8</accession>
<proteinExistence type="predicted"/>
<feature type="compositionally biased region" description="Low complexity" evidence="2">
    <location>
        <begin position="32"/>
        <end position="59"/>
    </location>
</feature>
<dbReference type="PANTHER" id="PTHR43649">
    <property type="entry name" value="ARABINOSE-BINDING PROTEIN-RELATED"/>
    <property type="match status" value="1"/>
</dbReference>
<organism evidence="4 5">
    <name type="scientific">Cohnella soli</name>
    <dbReference type="NCBI Taxonomy" id="425005"/>
    <lineage>
        <taxon>Bacteria</taxon>
        <taxon>Bacillati</taxon>
        <taxon>Bacillota</taxon>
        <taxon>Bacilli</taxon>
        <taxon>Bacillales</taxon>
        <taxon>Paenibacillaceae</taxon>
        <taxon>Cohnella</taxon>
    </lineage>
</organism>
<keyword evidence="1 3" id="KW-0732">Signal</keyword>
<evidence type="ECO:0000256" key="3">
    <source>
        <dbReference type="SAM" id="SignalP"/>
    </source>
</evidence>
<dbReference type="SUPFAM" id="SSF53850">
    <property type="entry name" value="Periplasmic binding protein-like II"/>
    <property type="match status" value="1"/>
</dbReference>